<protein>
    <submittedName>
        <fullName evidence="1">Uncharacterized protein</fullName>
    </submittedName>
</protein>
<comment type="caution">
    <text evidence="1">The sequence shown here is derived from an EMBL/GenBank/DDBJ whole genome shotgun (WGS) entry which is preliminary data.</text>
</comment>
<evidence type="ECO:0000313" key="2">
    <source>
        <dbReference type="Proteomes" id="UP001498476"/>
    </source>
</evidence>
<accession>A0ABR1GK68</accession>
<keyword evidence="2" id="KW-1185">Reference proteome</keyword>
<dbReference type="Proteomes" id="UP001498476">
    <property type="component" value="Unassembled WGS sequence"/>
</dbReference>
<sequence length="52" mass="5242">MGKPQQAAHADIYAGARGEDVGIVVDHRGVGRGGDYYDAQGARVAIDAGGGD</sequence>
<gene>
    <name evidence="1" type="ORF">QQX98_011952</name>
</gene>
<dbReference type="EMBL" id="JAZAVJ010000315">
    <property type="protein sequence ID" value="KAK7398681.1"/>
    <property type="molecule type" value="Genomic_DNA"/>
</dbReference>
<proteinExistence type="predicted"/>
<evidence type="ECO:0000313" key="1">
    <source>
        <dbReference type="EMBL" id="KAK7398681.1"/>
    </source>
</evidence>
<organism evidence="1 2">
    <name type="scientific">Neonectria punicea</name>
    <dbReference type="NCBI Taxonomy" id="979145"/>
    <lineage>
        <taxon>Eukaryota</taxon>
        <taxon>Fungi</taxon>
        <taxon>Dikarya</taxon>
        <taxon>Ascomycota</taxon>
        <taxon>Pezizomycotina</taxon>
        <taxon>Sordariomycetes</taxon>
        <taxon>Hypocreomycetidae</taxon>
        <taxon>Hypocreales</taxon>
        <taxon>Nectriaceae</taxon>
        <taxon>Neonectria</taxon>
    </lineage>
</organism>
<name>A0ABR1GK68_9HYPO</name>
<reference evidence="1 2" key="1">
    <citation type="journal article" date="2025" name="Microbiol. Resour. Announc.">
        <title>Draft genome sequences for Neonectria magnoliae and Neonectria punicea, canker pathogens of Liriodendron tulipifera and Acer saccharum in West Virginia.</title>
        <authorList>
            <person name="Petronek H.M."/>
            <person name="Kasson M.T."/>
            <person name="Metheny A.M."/>
            <person name="Stauder C.M."/>
            <person name="Lovett B."/>
            <person name="Lynch S.C."/>
            <person name="Garnas J.R."/>
            <person name="Kasson L.R."/>
            <person name="Stajich J.E."/>
        </authorList>
    </citation>
    <scope>NUCLEOTIDE SEQUENCE [LARGE SCALE GENOMIC DNA]</scope>
    <source>
        <strain evidence="1 2">NRRL 64653</strain>
    </source>
</reference>